<reference evidence="2 3" key="1">
    <citation type="submission" date="2016-04" db="EMBL/GenBank/DDBJ databases">
        <title>Complete genome sequence of natural rubber-degrading, novel Gram-negative bacterium, Rhizobacter gummiphilus strain NS21.</title>
        <authorList>
            <person name="Tabata M."/>
            <person name="Kasai D."/>
            <person name="Fukuda M."/>
        </authorList>
    </citation>
    <scope>NUCLEOTIDE SEQUENCE [LARGE SCALE GENOMIC DNA]</scope>
    <source>
        <strain evidence="2 3">NS21</strain>
    </source>
</reference>
<dbReference type="PROSITE" id="PS50110">
    <property type="entry name" value="RESPONSE_REGULATORY"/>
    <property type="match status" value="1"/>
</dbReference>
<organism evidence="2 3">
    <name type="scientific">Piscinibacter gummiphilus</name>
    <dbReference type="NCBI Taxonomy" id="946333"/>
    <lineage>
        <taxon>Bacteria</taxon>
        <taxon>Pseudomonadati</taxon>
        <taxon>Pseudomonadota</taxon>
        <taxon>Betaproteobacteria</taxon>
        <taxon>Burkholderiales</taxon>
        <taxon>Sphaerotilaceae</taxon>
        <taxon>Piscinibacter</taxon>
    </lineage>
</organism>
<dbReference type="RefSeq" id="WP_085751290.1">
    <property type="nucleotide sequence ID" value="NZ_BSPR01000004.1"/>
</dbReference>
<dbReference type="AlphaFoldDB" id="A0A1W6L9M8"/>
<protein>
    <submittedName>
        <fullName evidence="2">Uncharacterized protein</fullName>
    </submittedName>
</protein>
<dbReference type="KEGG" id="rgu:A4W93_14515"/>
<dbReference type="SMART" id="SM00448">
    <property type="entry name" value="REC"/>
    <property type="match status" value="1"/>
</dbReference>
<evidence type="ECO:0000313" key="2">
    <source>
        <dbReference type="EMBL" id="ARN21009.1"/>
    </source>
</evidence>
<dbReference type="Gene3D" id="3.40.50.2300">
    <property type="match status" value="1"/>
</dbReference>
<proteinExistence type="predicted"/>
<dbReference type="InterPro" id="IPR050595">
    <property type="entry name" value="Bact_response_regulator"/>
</dbReference>
<dbReference type="SUPFAM" id="SSF52172">
    <property type="entry name" value="CheY-like"/>
    <property type="match status" value="1"/>
</dbReference>
<evidence type="ECO:0000256" key="1">
    <source>
        <dbReference type="ARBA" id="ARBA00022553"/>
    </source>
</evidence>
<evidence type="ECO:0000313" key="3">
    <source>
        <dbReference type="Proteomes" id="UP000193427"/>
    </source>
</evidence>
<dbReference type="STRING" id="946333.A4W93_14515"/>
<dbReference type="OrthoDB" id="5421695at2"/>
<dbReference type="PANTHER" id="PTHR44591">
    <property type="entry name" value="STRESS RESPONSE REGULATOR PROTEIN 1"/>
    <property type="match status" value="1"/>
</dbReference>
<dbReference type="EMBL" id="CP015118">
    <property type="protein sequence ID" value="ARN21009.1"/>
    <property type="molecule type" value="Genomic_DNA"/>
</dbReference>
<gene>
    <name evidence="2" type="ORF">A4W93_14515</name>
</gene>
<keyword evidence="3" id="KW-1185">Reference proteome</keyword>
<dbReference type="Proteomes" id="UP000193427">
    <property type="component" value="Chromosome"/>
</dbReference>
<dbReference type="PANTHER" id="PTHR44591:SF3">
    <property type="entry name" value="RESPONSE REGULATORY DOMAIN-CONTAINING PROTEIN"/>
    <property type="match status" value="1"/>
</dbReference>
<dbReference type="Pfam" id="PF00072">
    <property type="entry name" value="Response_reg"/>
    <property type="match status" value="1"/>
</dbReference>
<dbReference type="InterPro" id="IPR001789">
    <property type="entry name" value="Sig_transdc_resp-reg_receiver"/>
</dbReference>
<accession>A0A1W6L9M8</accession>
<dbReference type="InterPro" id="IPR011006">
    <property type="entry name" value="CheY-like_superfamily"/>
</dbReference>
<name>A0A1W6L9M8_9BURK</name>
<keyword evidence="1" id="KW-0597">Phosphoprotein</keyword>
<sequence>MLGKRILVVDDNVDAAEAVAMLLESEGHEVHTAHTGRAAVAETLRWSPEAVLLDIGLPDLDGFEVAREIVALALVPPPQLIALSGHGSASDVEEARVAGFDQHLLKPAEPDVLFALFEAHAPG</sequence>
<dbReference type="GO" id="GO:0000160">
    <property type="term" value="P:phosphorelay signal transduction system"/>
    <property type="evidence" value="ECO:0007669"/>
    <property type="project" value="InterPro"/>
</dbReference>